<keyword evidence="1" id="KW-0812">Transmembrane</keyword>
<evidence type="ECO:0000256" key="1">
    <source>
        <dbReference type="SAM" id="Phobius"/>
    </source>
</evidence>
<evidence type="ECO:0000313" key="3">
    <source>
        <dbReference type="Proteomes" id="UP001389717"/>
    </source>
</evidence>
<dbReference type="RefSeq" id="WP_341985838.1">
    <property type="nucleotide sequence ID" value="NZ_JBBYAF010000049.1"/>
</dbReference>
<dbReference type="Proteomes" id="UP001389717">
    <property type="component" value="Unassembled WGS sequence"/>
</dbReference>
<keyword evidence="1" id="KW-1133">Transmembrane helix</keyword>
<reference evidence="2 3" key="1">
    <citation type="submission" date="2024-04" db="EMBL/GenBank/DDBJ databases">
        <title>Bacillus oryzaecorticis sp. nov., a moderately halophilic bacterium isolated from rice husks.</title>
        <authorList>
            <person name="Zhu H.-S."/>
        </authorList>
    </citation>
    <scope>NUCLEOTIDE SEQUENCE [LARGE SCALE GENOMIC DNA]</scope>
    <source>
        <strain evidence="2 3">ZC255</strain>
    </source>
</reference>
<gene>
    <name evidence="2" type="ORF">AAEO50_18665</name>
</gene>
<feature type="transmembrane region" description="Helical" evidence="1">
    <location>
        <begin position="32"/>
        <end position="52"/>
    </location>
</feature>
<name>A0ABU9KGK9_9BACI</name>
<evidence type="ECO:0000313" key="2">
    <source>
        <dbReference type="EMBL" id="MEL3974314.1"/>
    </source>
</evidence>
<protein>
    <submittedName>
        <fullName evidence="2">DUF2512 family protein</fullName>
    </submittedName>
</protein>
<keyword evidence="3" id="KW-1185">Reference proteome</keyword>
<keyword evidence="1" id="KW-0472">Membrane</keyword>
<accession>A0ABU9KGK9</accession>
<proteinExistence type="predicted"/>
<organism evidence="2 3">
    <name type="scientific">Rossellomorea oryzaecorticis</name>
    <dbReference type="NCBI Taxonomy" id="1396505"/>
    <lineage>
        <taxon>Bacteria</taxon>
        <taxon>Bacillati</taxon>
        <taxon>Bacillota</taxon>
        <taxon>Bacilli</taxon>
        <taxon>Bacillales</taxon>
        <taxon>Bacillaceae</taxon>
        <taxon>Rossellomorea</taxon>
    </lineage>
</organism>
<feature type="transmembrane region" description="Helical" evidence="1">
    <location>
        <begin position="7"/>
        <end position="26"/>
    </location>
</feature>
<dbReference type="Pfam" id="PF10710">
    <property type="entry name" value="DUF2512"/>
    <property type="match status" value="1"/>
</dbReference>
<comment type="caution">
    <text evidence="2">The sequence shown here is derived from an EMBL/GenBank/DDBJ whole genome shotgun (WGS) entry which is preliminary data.</text>
</comment>
<feature type="transmembrane region" description="Helical" evidence="1">
    <location>
        <begin position="86"/>
        <end position="106"/>
    </location>
</feature>
<sequence>MNHVKAFAVKGIMTLAVLSLVLGLGFRISAESIATITVLFGAISYGIGDMAVLHKTNNLFTTAADLILTLVLVFSVVIWYEGLNGGLAASAAFISAMMVAVGEYFYHFYIIKNKLGAAHQNSIDLS</sequence>
<dbReference type="InterPro" id="IPR019649">
    <property type="entry name" value="DUF2512"/>
</dbReference>
<feature type="transmembrane region" description="Helical" evidence="1">
    <location>
        <begin position="59"/>
        <end position="80"/>
    </location>
</feature>
<dbReference type="EMBL" id="JBBYAF010000049">
    <property type="protein sequence ID" value="MEL3974314.1"/>
    <property type="molecule type" value="Genomic_DNA"/>
</dbReference>